<accession>A0ABU1UYU0</accession>
<name>A0ABU1UYU0_9GAMM</name>
<dbReference type="Proteomes" id="UP001253595">
    <property type="component" value="Unassembled WGS sequence"/>
</dbReference>
<organism evidence="1 2">
    <name type="scientific">Cellvibrio fibrivorans</name>
    <dbReference type="NCBI Taxonomy" id="126350"/>
    <lineage>
        <taxon>Bacteria</taxon>
        <taxon>Pseudomonadati</taxon>
        <taxon>Pseudomonadota</taxon>
        <taxon>Gammaproteobacteria</taxon>
        <taxon>Cellvibrionales</taxon>
        <taxon>Cellvibrionaceae</taxon>
        <taxon>Cellvibrio</taxon>
    </lineage>
</organism>
<dbReference type="PROSITE" id="PS51318">
    <property type="entry name" value="TAT"/>
    <property type="match status" value="1"/>
</dbReference>
<keyword evidence="2" id="KW-1185">Reference proteome</keyword>
<reference evidence="1 2" key="1">
    <citation type="submission" date="2023-07" db="EMBL/GenBank/DDBJ databases">
        <title>Sorghum-associated microbial communities from plants grown in Nebraska, USA.</title>
        <authorList>
            <person name="Schachtman D."/>
        </authorList>
    </citation>
    <scope>NUCLEOTIDE SEQUENCE [LARGE SCALE GENOMIC DNA]</scope>
    <source>
        <strain evidence="1 2">BE190</strain>
    </source>
</reference>
<protein>
    <recommendedName>
        <fullName evidence="3">Twin-arginine translocation signal domain-containing protein</fullName>
    </recommendedName>
</protein>
<dbReference type="InterPro" id="IPR006311">
    <property type="entry name" value="TAT_signal"/>
</dbReference>
<dbReference type="RefSeq" id="WP_310072571.1">
    <property type="nucleotide sequence ID" value="NZ_JAVDVX010000004.1"/>
</dbReference>
<evidence type="ECO:0008006" key="3">
    <source>
        <dbReference type="Google" id="ProtNLM"/>
    </source>
</evidence>
<comment type="caution">
    <text evidence="1">The sequence shown here is derived from an EMBL/GenBank/DDBJ whole genome shotgun (WGS) entry which is preliminary data.</text>
</comment>
<evidence type="ECO:0000313" key="1">
    <source>
        <dbReference type="EMBL" id="MDR7090325.1"/>
    </source>
</evidence>
<sequence length="123" mass="13176">MSEDKSVDTKIDESATKERRDFLRNSVLAAGAVATLAVAESASAQTCYDAGGNVIKATGTQVIDVAFNSSDLVMDDLYSVIKQLGKLTGCLNCGFNGFDLRFRINPVIRLDTRIPAAATLSQR</sequence>
<evidence type="ECO:0000313" key="2">
    <source>
        <dbReference type="Proteomes" id="UP001253595"/>
    </source>
</evidence>
<gene>
    <name evidence="1" type="ORF">J2X05_002349</name>
</gene>
<proteinExistence type="predicted"/>
<dbReference type="EMBL" id="JAVDVX010000004">
    <property type="protein sequence ID" value="MDR7090325.1"/>
    <property type="molecule type" value="Genomic_DNA"/>
</dbReference>